<gene>
    <name evidence="1" type="ORF">RDI58_006032</name>
</gene>
<dbReference type="AlphaFoldDB" id="A0AAN8U102"/>
<evidence type="ECO:0000313" key="1">
    <source>
        <dbReference type="EMBL" id="KAK6798330.1"/>
    </source>
</evidence>
<sequence>MFARLLIVFRPAHCFLIRSSRKTERAWVVLRRALPVTPSQLGSSVHPLIKTPVTPILHVIRSKEYLDYETLPSERDDRKVFGGGK</sequence>
<dbReference type="EMBL" id="JBANQN010000002">
    <property type="protein sequence ID" value="KAK6798330.1"/>
    <property type="molecule type" value="Genomic_DNA"/>
</dbReference>
<name>A0AAN8U102_SOLBU</name>
<protein>
    <submittedName>
        <fullName evidence="1">Uncharacterized protein</fullName>
    </submittedName>
</protein>
<keyword evidence="2" id="KW-1185">Reference proteome</keyword>
<proteinExistence type="predicted"/>
<comment type="caution">
    <text evidence="1">The sequence shown here is derived from an EMBL/GenBank/DDBJ whole genome shotgun (WGS) entry which is preliminary data.</text>
</comment>
<accession>A0AAN8U102</accession>
<dbReference type="Proteomes" id="UP001371456">
    <property type="component" value="Unassembled WGS sequence"/>
</dbReference>
<reference evidence="1 2" key="1">
    <citation type="submission" date="2024-02" db="EMBL/GenBank/DDBJ databases">
        <title>de novo genome assembly of Solanum bulbocastanum strain 11H21.</title>
        <authorList>
            <person name="Hosaka A.J."/>
        </authorList>
    </citation>
    <scope>NUCLEOTIDE SEQUENCE [LARGE SCALE GENOMIC DNA]</scope>
    <source>
        <tissue evidence="1">Young leaves</tissue>
    </source>
</reference>
<evidence type="ECO:0000313" key="2">
    <source>
        <dbReference type="Proteomes" id="UP001371456"/>
    </source>
</evidence>
<organism evidence="1 2">
    <name type="scientific">Solanum bulbocastanum</name>
    <name type="common">Wild potato</name>
    <dbReference type="NCBI Taxonomy" id="147425"/>
    <lineage>
        <taxon>Eukaryota</taxon>
        <taxon>Viridiplantae</taxon>
        <taxon>Streptophyta</taxon>
        <taxon>Embryophyta</taxon>
        <taxon>Tracheophyta</taxon>
        <taxon>Spermatophyta</taxon>
        <taxon>Magnoliopsida</taxon>
        <taxon>eudicotyledons</taxon>
        <taxon>Gunneridae</taxon>
        <taxon>Pentapetalae</taxon>
        <taxon>asterids</taxon>
        <taxon>lamiids</taxon>
        <taxon>Solanales</taxon>
        <taxon>Solanaceae</taxon>
        <taxon>Solanoideae</taxon>
        <taxon>Solaneae</taxon>
        <taxon>Solanum</taxon>
    </lineage>
</organism>